<proteinExistence type="inferred from homology"/>
<feature type="domain" description="FAD-binding" evidence="6">
    <location>
        <begin position="16"/>
        <end position="371"/>
    </location>
</feature>
<evidence type="ECO:0000256" key="3">
    <source>
        <dbReference type="ARBA" id="ARBA00022827"/>
    </source>
</evidence>
<organism evidence="7 8">
    <name type="scientific">Tetrapyrgos nigripes</name>
    <dbReference type="NCBI Taxonomy" id="182062"/>
    <lineage>
        <taxon>Eukaryota</taxon>
        <taxon>Fungi</taxon>
        <taxon>Dikarya</taxon>
        <taxon>Basidiomycota</taxon>
        <taxon>Agaricomycotina</taxon>
        <taxon>Agaricomycetes</taxon>
        <taxon>Agaricomycetidae</taxon>
        <taxon>Agaricales</taxon>
        <taxon>Marasmiineae</taxon>
        <taxon>Marasmiaceae</taxon>
        <taxon>Tetrapyrgos</taxon>
    </lineage>
</organism>
<keyword evidence="2" id="KW-0285">Flavoprotein</keyword>
<evidence type="ECO:0000256" key="2">
    <source>
        <dbReference type="ARBA" id="ARBA00022630"/>
    </source>
</evidence>
<evidence type="ECO:0000256" key="4">
    <source>
        <dbReference type="ARBA" id="ARBA00023002"/>
    </source>
</evidence>
<dbReference type="PANTHER" id="PTHR13789">
    <property type="entry name" value="MONOOXYGENASE"/>
    <property type="match status" value="1"/>
</dbReference>
<dbReference type="InterPro" id="IPR002938">
    <property type="entry name" value="FAD-bd"/>
</dbReference>
<dbReference type="AlphaFoldDB" id="A0A8H5GK86"/>
<sequence length="464" mass="52771">MPGHIINTQKALVSLKILVVGGNICGLAAAYTLQKAGHSVIVLEQGDGKERSSGGLRSPPNMTRVLTRWGLQPYLSKYAERCTQFSFMQGETGEQIGLMKLHEEFLKDLLADFMFIQHGDLLSILLDLCLREGVQLRYNSKVIKIATSPASVTLESGETLSGDLVVGADGQRSLAREVVLGKVLKEEPTDQLCLTFSIPTDLMRNDEDLQHLTELSDWSIWLGDSYLFHGSLVSGQRRYSILLSFSVDEDLSEYLENWTNHYPVDHFNLDYDRFEPRVVKLLQMAKYVTPTSHMRRPLIKSVVDDLDKVVLVGEAAHPLMPQGVHPTAMCLEDAEVLGTLFSRVNSTEDIPRLLAGYEEIRLSRLHASVDWEYRKRRMLTLPKGVEQQMRDDKIRWGTEYEHWDHMNEVSFREIWGDEVDFYVYDATEKAEDWYIKWGRLMSQPNRASITIPPTPTVEVSISAH</sequence>
<evidence type="ECO:0000313" key="8">
    <source>
        <dbReference type="Proteomes" id="UP000559256"/>
    </source>
</evidence>
<dbReference type="PANTHER" id="PTHR13789:SF306">
    <property type="entry name" value="HYDROXYLASE, PUTATIVE-RELATED"/>
    <property type="match status" value="1"/>
</dbReference>
<gene>
    <name evidence="7" type="ORF">D9758_008973</name>
</gene>
<dbReference type="OrthoDB" id="1878542at2759"/>
<dbReference type="Pfam" id="PF01494">
    <property type="entry name" value="FAD_binding_3"/>
    <property type="match status" value="1"/>
</dbReference>
<reference evidence="7 8" key="1">
    <citation type="journal article" date="2020" name="ISME J.">
        <title>Uncovering the hidden diversity of litter-decomposition mechanisms in mushroom-forming fungi.</title>
        <authorList>
            <person name="Floudas D."/>
            <person name="Bentzer J."/>
            <person name="Ahren D."/>
            <person name="Johansson T."/>
            <person name="Persson P."/>
            <person name="Tunlid A."/>
        </authorList>
    </citation>
    <scope>NUCLEOTIDE SEQUENCE [LARGE SCALE GENOMIC DNA]</scope>
    <source>
        <strain evidence="7 8">CBS 291.85</strain>
    </source>
</reference>
<comment type="caution">
    <text evidence="7">The sequence shown here is derived from an EMBL/GenBank/DDBJ whole genome shotgun (WGS) entry which is preliminary data.</text>
</comment>
<dbReference type="GO" id="GO:0004497">
    <property type="term" value="F:monooxygenase activity"/>
    <property type="evidence" value="ECO:0007669"/>
    <property type="project" value="UniProtKB-KW"/>
</dbReference>
<keyword evidence="8" id="KW-1185">Reference proteome</keyword>
<dbReference type="InterPro" id="IPR036188">
    <property type="entry name" value="FAD/NAD-bd_sf"/>
</dbReference>
<keyword evidence="3" id="KW-0274">FAD</keyword>
<dbReference type="PRINTS" id="PR00420">
    <property type="entry name" value="RNGMNOXGNASE"/>
</dbReference>
<keyword evidence="5" id="KW-0503">Monooxygenase</keyword>
<dbReference type="EMBL" id="JAACJM010000022">
    <property type="protein sequence ID" value="KAF5366601.1"/>
    <property type="molecule type" value="Genomic_DNA"/>
</dbReference>
<dbReference type="InterPro" id="IPR050493">
    <property type="entry name" value="FAD-dep_Monooxygenase_BioMet"/>
</dbReference>
<dbReference type="Proteomes" id="UP000559256">
    <property type="component" value="Unassembled WGS sequence"/>
</dbReference>
<accession>A0A8H5GK86</accession>
<protein>
    <recommendedName>
        <fullName evidence="6">FAD-binding domain-containing protein</fullName>
    </recommendedName>
</protein>
<dbReference type="GO" id="GO:0071949">
    <property type="term" value="F:FAD binding"/>
    <property type="evidence" value="ECO:0007669"/>
    <property type="project" value="InterPro"/>
</dbReference>
<evidence type="ECO:0000256" key="5">
    <source>
        <dbReference type="ARBA" id="ARBA00023033"/>
    </source>
</evidence>
<dbReference type="Gene3D" id="3.50.50.60">
    <property type="entry name" value="FAD/NAD(P)-binding domain"/>
    <property type="match status" value="1"/>
</dbReference>
<name>A0A8H5GK86_9AGAR</name>
<evidence type="ECO:0000259" key="6">
    <source>
        <dbReference type="Pfam" id="PF01494"/>
    </source>
</evidence>
<comment type="similarity">
    <text evidence="1">Belongs to the paxM FAD-dependent monooxygenase family.</text>
</comment>
<evidence type="ECO:0000313" key="7">
    <source>
        <dbReference type="EMBL" id="KAF5366601.1"/>
    </source>
</evidence>
<dbReference type="SUPFAM" id="SSF51905">
    <property type="entry name" value="FAD/NAD(P)-binding domain"/>
    <property type="match status" value="1"/>
</dbReference>
<keyword evidence="4" id="KW-0560">Oxidoreductase</keyword>
<evidence type="ECO:0000256" key="1">
    <source>
        <dbReference type="ARBA" id="ARBA00007992"/>
    </source>
</evidence>